<dbReference type="Proteomes" id="UP000006833">
    <property type="component" value="Chromosome"/>
</dbReference>
<dbReference type="Pfam" id="PF02615">
    <property type="entry name" value="Ldh_2"/>
    <property type="match status" value="1"/>
</dbReference>
<dbReference type="InterPro" id="IPR043144">
    <property type="entry name" value="Mal/L-sulf/L-lact_DH-like_ah"/>
</dbReference>
<dbReference type="STRING" id="398580.Dshi_2546"/>
<dbReference type="OrthoDB" id="9811519at2"/>
<dbReference type="Gene3D" id="3.30.1370.60">
    <property type="entry name" value="Hypothetical oxidoreductase yiak, domain 2"/>
    <property type="match status" value="1"/>
</dbReference>
<dbReference type="AlphaFoldDB" id="A8LST0"/>
<gene>
    <name evidence="4" type="ordered locus">Dshi_2546</name>
</gene>
<dbReference type="EC" id="1.1.1.-" evidence="4"/>
<dbReference type="InterPro" id="IPR003767">
    <property type="entry name" value="Malate/L-lactate_DH-like"/>
</dbReference>
<dbReference type="PANTHER" id="PTHR11091:SF0">
    <property type="entry name" value="MALATE DEHYDROGENASE"/>
    <property type="match status" value="1"/>
</dbReference>
<name>A8LST0_DINSH</name>
<dbReference type="SUPFAM" id="SSF89733">
    <property type="entry name" value="L-sulfolactate dehydrogenase-like"/>
    <property type="match status" value="1"/>
</dbReference>
<organism evidence="4 5">
    <name type="scientific">Dinoroseobacter shibae (strain DSM 16493 / NCIMB 14021 / DFL 12)</name>
    <dbReference type="NCBI Taxonomy" id="398580"/>
    <lineage>
        <taxon>Bacteria</taxon>
        <taxon>Pseudomonadati</taxon>
        <taxon>Pseudomonadota</taxon>
        <taxon>Alphaproteobacteria</taxon>
        <taxon>Rhodobacterales</taxon>
        <taxon>Roseobacteraceae</taxon>
        <taxon>Dinoroseobacter</taxon>
    </lineage>
</organism>
<dbReference type="KEGG" id="dsh:Dshi_2546"/>
<evidence type="ECO:0000313" key="4">
    <source>
        <dbReference type="EMBL" id="ABV94279.1"/>
    </source>
</evidence>
<evidence type="ECO:0000256" key="2">
    <source>
        <dbReference type="ARBA" id="ARBA00023002"/>
    </source>
</evidence>
<dbReference type="HOGENOM" id="CLU_040452_2_0_5"/>
<keyword evidence="5" id="KW-1185">Reference proteome</keyword>
<dbReference type="eggNOG" id="COG2055">
    <property type="taxonomic scope" value="Bacteria"/>
</dbReference>
<evidence type="ECO:0000256" key="3">
    <source>
        <dbReference type="SAM" id="MobiDB-lite"/>
    </source>
</evidence>
<reference evidence="5" key="1">
    <citation type="journal article" date="2010" name="ISME J.">
        <title>The complete genome sequence of the algal symbiont Dinoroseobacter shibae: a hitchhiker's guide to life in the sea.</title>
        <authorList>
            <person name="Wagner-Dobler I."/>
            <person name="Ballhausen B."/>
            <person name="Berger M."/>
            <person name="Brinkhoff T."/>
            <person name="Buchholz I."/>
            <person name="Bunk B."/>
            <person name="Cypionka H."/>
            <person name="Daniel R."/>
            <person name="Drepper T."/>
            <person name="Gerdts G."/>
            <person name="Hahnke S."/>
            <person name="Han C."/>
            <person name="Jahn D."/>
            <person name="Kalhoefer D."/>
            <person name="Kiss H."/>
            <person name="Klenk H.P."/>
            <person name="Kyrpides N."/>
            <person name="Liebl W."/>
            <person name="Liesegang H."/>
            <person name="Meincke L."/>
            <person name="Pati A."/>
            <person name="Petersen J."/>
            <person name="Piekarski T."/>
            <person name="Pommerenke C."/>
            <person name="Pradella S."/>
            <person name="Pukall R."/>
            <person name="Rabus R."/>
            <person name="Stackebrandt E."/>
            <person name="Thole S."/>
            <person name="Thompson L."/>
            <person name="Tielen P."/>
            <person name="Tomasch J."/>
            <person name="von Jan M."/>
            <person name="Wanphrut N."/>
            <person name="Wichels A."/>
            <person name="Zech H."/>
            <person name="Simon M."/>
        </authorList>
    </citation>
    <scope>NUCLEOTIDE SEQUENCE [LARGE SCALE GENOMIC DNA]</scope>
    <source>
        <strain evidence="5">DSM 16493 / NCIMB 14021 / DFL 12</strain>
    </source>
</reference>
<keyword evidence="2 4" id="KW-0560">Oxidoreductase</keyword>
<accession>A8LST0</accession>
<feature type="region of interest" description="Disordered" evidence="3">
    <location>
        <begin position="299"/>
        <end position="326"/>
    </location>
</feature>
<dbReference type="GO" id="GO:0016491">
    <property type="term" value="F:oxidoreductase activity"/>
    <property type="evidence" value="ECO:0007669"/>
    <property type="project" value="UniProtKB-KW"/>
</dbReference>
<evidence type="ECO:0000256" key="1">
    <source>
        <dbReference type="ARBA" id="ARBA00006056"/>
    </source>
</evidence>
<dbReference type="EMBL" id="CP000830">
    <property type="protein sequence ID" value="ABV94279.1"/>
    <property type="molecule type" value="Genomic_DNA"/>
</dbReference>
<proteinExistence type="inferred from homology"/>
<dbReference type="InterPro" id="IPR036111">
    <property type="entry name" value="Mal/L-sulfo/L-lacto_DH-like_sf"/>
</dbReference>
<sequence length="351" mass="36384">MPDDTISAEALQDFVARALSARGVPTQDANKVAGLMVEADIYGYGTHGVFRLRQYLARLEGGGCNPAPNISVLQQTVATALIDGDNGFGHLAMAAARDLAMEKARQAGIGWVGVRRGNHAGPLALYVRPQAEAGLLGMAAAVGSANHVPPYGGTDLLLGTNPIAFSAPAEGPDPFVFDMATTVAAMGKIKTLLQQGADMPEGWMVGRDGKPLTDPARKSEGFLLPIGGPKGFGLSVAIGLMAGVLNGAAFGSDVVDFTSDTTSPTNTGQFVMALDPAAFGLGDGFAETARRVFGEMRASPPLPGHHPVRLPGDGKTQAAETRRRQGLTLNPALRKDLDALAEKYGVEPVSS</sequence>
<comment type="similarity">
    <text evidence="1">Belongs to the LDH2/MDH2 oxidoreductase family.</text>
</comment>
<dbReference type="Gene3D" id="1.10.1530.10">
    <property type="match status" value="1"/>
</dbReference>
<protein>
    <submittedName>
        <fullName evidence="4">Dehydrogenase</fullName>
        <ecNumber evidence="4">1.1.1.-</ecNumber>
    </submittedName>
</protein>
<evidence type="ECO:0000313" key="5">
    <source>
        <dbReference type="Proteomes" id="UP000006833"/>
    </source>
</evidence>
<dbReference type="InterPro" id="IPR043143">
    <property type="entry name" value="Mal/L-sulf/L-lact_DH-like_NADP"/>
</dbReference>
<dbReference type="PANTHER" id="PTHR11091">
    <property type="entry name" value="OXIDOREDUCTASE-RELATED"/>
    <property type="match status" value="1"/>
</dbReference>
<dbReference type="RefSeq" id="WP_012179207.1">
    <property type="nucleotide sequence ID" value="NC_009952.1"/>
</dbReference>